<evidence type="ECO:0000313" key="14">
    <source>
        <dbReference type="Proteomes" id="UP000008810"/>
    </source>
</evidence>
<keyword evidence="5" id="KW-0862">Zinc</keyword>
<evidence type="ECO:0000256" key="1">
    <source>
        <dbReference type="ARBA" id="ARBA00004123"/>
    </source>
</evidence>
<dbReference type="Gramene" id="KQK13611">
    <property type="protein sequence ID" value="KQK13611"/>
    <property type="gene ID" value="BRADI_1g11310v3"/>
</dbReference>
<dbReference type="EMBL" id="CM000880">
    <property type="protein sequence ID" value="KQK13611.1"/>
    <property type="molecule type" value="Genomic_DNA"/>
</dbReference>
<name>I1GP67_BRADI</name>
<evidence type="ECO:0008006" key="15">
    <source>
        <dbReference type="Google" id="ProtNLM"/>
    </source>
</evidence>
<reference evidence="12 13" key="1">
    <citation type="journal article" date="2010" name="Nature">
        <title>Genome sequencing and analysis of the model grass Brachypodium distachyon.</title>
        <authorList>
            <consortium name="International Brachypodium Initiative"/>
        </authorList>
    </citation>
    <scope>NUCLEOTIDE SEQUENCE [LARGE SCALE GENOMIC DNA]</scope>
    <source>
        <strain evidence="12">Bd21</strain>
        <strain evidence="13">cv. Bd21</strain>
    </source>
</reference>
<dbReference type="PROSITE" id="PS50119">
    <property type="entry name" value="ZF_BBOX"/>
    <property type="match status" value="1"/>
</dbReference>
<feature type="compositionally biased region" description="Basic residues" evidence="9">
    <location>
        <begin position="85"/>
        <end position="97"/>
    </location>
</feature>
<dbReference type="GO" id="GO:0008270">
    <property type="term" value="F:zinc ion binding"/>
    <property type="evidence" value="ECO:0007669"/>
    <property type="project" value="UniProtKB-KW"/>
</dbReference>
<dbReference type="PROSITE" id="PS51017">
    <property type="entry name" value="CCT"/>
    <property type="match status" value="1"/>
</dbReference>
<protein>
    <recommendedName>
        <fullName evidence="15">CCT domain-containing protein</fullName>
    </recommendedName>
</protein>
<evidence type="ECO:0000313" key="12">
    <source>
        <dbReference type="EMBL" id="KQK13611.1"/>
    </source>
</evidence>
<dbReference type="InterPro" id="IPR010402">
    <property type="entry name" value="CCT_domain"/>
</dbReference>
<dbReference type="EMBL" id="CM000880">
    <property type="protein sequence ID" value="PNT74254.1"/>
    <property type="molecule type" value="Genomic_DNA"/>
</dbReference>
<reference evidence="13" key="3">
    <citation type="submission" date="2018-08" db="UniProtKB">
        <authorList>
            <consortium name="EnsemblPlants"/>
        </authorList>
    </citation>
    <scope>IDENTIFICATION</scope>
    <source>
        <strain evidence="13">cv. Bd21</strain>
    </source>
</reference>
<feature type="compositionally biased region" description="Low complexity" evidence="9">
    <location>
        <begin position="59"/>
        <end position="81"/>
    </location>
</feature>
<proteinExistence type="inferred from homology"/>
<dbReference type="KEGG" id="bdi:100834144"/>
<keyword evidence="4 7" id="KW-0863">Zinc-finger</keyword>
<reference evidence="12" key="2">
    <citation type="submission" date="2017-06" db="EMBL/GenBank/DDBJ databases">
        <title>WGS assembly of Brachypodium distachyon.</title>
        <authorList>
            <consortium name="The International Brachypodium Initiative"/>
            <person name="Lucas S."/>
            <person name="Harmon-Smith M."/>
            <person name="Lail K."/>
            <person name="Tice H."/>
            <person name="Grimwood J."/>
            <person name="Bruce D."/>
            <person name="Barry K."/>
            <person name="Shu S."/>
            <person name="Lindquist E."/>
            <person name="Wang M."/>
            <person name="Pitluck S."/>
            <person name="Vogel J.P."/>
            <person name="Garvin D.F."/>
            <person name="Mockler T.C."/>
            <person name="Schmutz J."/>
            <person name="Rokhsar D."/>
            <person name="Bevan M.W."/>
        </authorList>
    </citation>
    <scope>NUCLEOTIDE SEQUENCE</scope>
    <source>
        <strain evidence="12">Bd21</strain>
    </source>
</reference>
<evidence type="ECO:0000256" key="9">
    <source>
        <dbReference type="SAM" id="MobiDB-lite"/>
    </source>
</evidence>
<dbReference type="PANTHER" id="PTHR31874">
    <property type="entry name" value="CCT MOTIF FAMILY PROTEIN, EXPRESSED"/>
    <property type="match status" value="1"/>
</dbReference>
<dbReference type="GeneID" id="100834144"/>
<dbReference type="EnsemblPlants" id="PNT74254">
    <property type="protein sequence ID" value="PNT74254"/>
    <property type="gene ID" value="BRADI_1g11310v3"/>
</dbReference>
<gene>
    <name evidence="13" type="primary">LOC100834144</name>
    <name evidence="12" type="ORF">BRADI_1g11310v3</name>
</gene>
<dbReference type="GO" id="GO:0006355">
    <property type="term" value="P:regulation of DNA-templated transcription"/>
    <property type="evidence" value="ECO:0000318"/>
    <property type="project" value="GO_Central"/>
</dbReference>
<dbReference type="PANTHER" id="PTHR31874:SF57">
    <property type="entry name" value="CCT MOTIF FAMILY PROTEIN, EXPRESSED"/>
    <property type="match status" value="1"/>
</dbReference>
<accession>I1GP67</accession>
<evidence type="ECO:0000256" key="7">
    <source>
        <dbReference type="PROSITE-ProRule" id="PRU00024"/>
    </source>
</evidence>
<feature type="region of interest" description="Disordered" evidence="9">
    <location>
        <begin position="403"/>
        <end position="423"/>
    </location>
</feature>
<evidence type="ECO:0000256" key="5">
    <source>
        <dbReference type="ARBA" id="ARBA00022833"/>
    </source>
</evidence>
<comment type="similarity">
    <text evidence="2">Belongs to the CONSTANS family.</text>
</comment>
<dbReference type="OrthoDB" id="153872at2759"/>
<dbReference type="EnsemblPlants" id="KQK13611">
    <property type="protein sequence ID" value="KQK13611"/>
    <property type="gene ID" value="BRADI_1g11310v3"/>
</dbReference>
<dbReference type="AlphaFoldDB" id="I1GP67"/>
<evidence type="ECO:0000259" key="10">
    <source>
        <dbReference type="PROSITE" id="PS50119"/>
    </source>
</evidence>
<feature type="region of interest" description="Disordered" evidence="9">
    <location>
        <begin position="52"/>
        <end position="120"/>
    </location>
</feature>
<dbReference type="Proteomes" id="UP000008810">
    <property type="component" value="Chromosome 1"/>
</dbReference>
<dbReference type="InterPro" id="IPR049808">
    <property type="entry name" value="CONSTANS-like_Bbox1"/>
</dbReference>
<sequence length="423" mass="46220">MTNAGAALGARTARACDGCMRRRARWHCAADDAYLCQACDASVHSANPLARRHHRVRLSSSASSSSSPAAASQQADPDAPAWLHGLKRRPRTPRRKPGGINGSKQQQHDALGTKAAVAASAPVPDLEAEDESLSGIIMGAGNEVDQVDEDDDLLYRVPVFDPMLAELYSHTMPDDDQALEQKPCFAPLLATDPSSDQYGGVSGLADGTDGFSGFDLVPDMELASFAADMESLLMGVDSGYDDLGFLDDEKPQMNHLGFDDMQDDFDQSTVAPPAPQEEEQQEDRKRKRPDQMILKLDYEGVISSWTHDGASPWFYGERPHLDSSDSWLDFPAGSGRGFGLGAAVTAVTGGEREARVSRYREKRRTRLFAKKIRYEVRKLNAEKRPRMKGRFVKRAALPPLPPRATPMMLAAPHGGSAHGRYRL</sequence>
<keyword evidence="6 8" id="KW-0539">Nucleus</keyword>
<dbReference type="RefSeq" id="XP_003559520.1">
    <property type="nucleotide sequence ID" value="XM_003559472.4"/>
</dbReference>
<feature type="domain" description="B box-type" evidence="10">
    <location>
        <begin position="11"/>
        <end position="58"/>
    </location>
</feature>
<feature type="domain" description="CCT" evidence="11">
    <location>
        <begin position="352"/>
        <end position="394"/>
    </location>
</feature>
<dbReference type="SMART" id="SM00336">
    <property type="entry name" value="BBOX"/>
    <property type="match status" value="1"/>
</dbReference>
<evidence type="ECO:0000256" key="8">
    <source>
        <dbReference type="PROSITE-ProRule" id="PRU00357"/>
    </source>
</evidence>
<evidence type="ECO:0000256" key="4">
    <source>
        <dbReference type="ARBA" id="ARBA00022771"/>
    </source>
</evidence>
<dbReference type="InterPro" id="IPR052453">
    <property type="entry name" value="CONSTANS-like_ZF"/>
</dbReference>
<feature type="region of interest" description="Disordered" evidence="9">
    <location>
        <begin position="251"/>
        <end position="290"/>
    </location>
</feature>
<evidence type="ECO:0000313" key="13">
    <source>
        <dbReference type="EnsemblPlants" id="PNT74254"/>
    </source>
</evidence>
<dbReference type="eggNOG" id="KOG1601">
    <property type="taxonomic scope" value="Eukaryota"/>
</dbReference>
<dbReference type="InterPro" id="IPR000315">
    <property type="entry name" value="Znf_B-box"/>
</dbReference>
<dbReference type="Gramene" id="PNT74254">
    <property type="protein sequence ID" value="PNT74254"/>
    <property type="gene ID" value="BRADI_1g11310v3"/>
</dbReference>
<evidence type="ECO:0000256" key="3">
    <source>
        <dbReference type="ARBA" id="ARBA00022723"/>
    </source>
</evidence>
<evidence type="ECO:0000259" key="11">
    <source>
        <dbReference type="PROSITE" id="PS51017"/>
    </source>
</evidence>
<organism evidence="13">
    <name type="scientific">Brachypodium distachyon</name>
    <name type="common">Purple false brome</name>
    <name type="synonym">Trachynia distachya</name>
    <dbReference type="NCBI Taxonomy" id="15368"/>
    <lineage>
        <taxon>Eukaryota</taxon>
        <taxon>Viridiplantae</taxon>
        <taxon>Streptophyta</taxon>
        <taxon>Embryophyta</taxon>
        <taxon>Tracheophyta</taxon>
        <taxon>Spermatophyta</taxon>
        <taxon>Magnoliopsida</taxon>
        <taxon>Liliopsida</taxon>
        <taxon>Poales</taxon>
        <taxon>Poaceae</taxon>
        <taxon>BOP clade</taxon>
        <taxon>Pooideae</taxon>
        <taxon>Stipodae</taxon>
        <taxon>Brachypodieae</taxon>
        <taxon>Brachypodium</taxon>
    </lineage>
</organism>
<keyword evidence="14" id="KW-1185">Reference proteome</keyword>
<dbReference type="Pfam" id="PF00643">
    <property type="entry name" value="zf-B_box"/>
    <property type="match status" value="1"/>
</dbReference>
<evidence type="ECO:0000256" key="2">
    <source>
        <dbReference type="ARBA" id="ARBA00010024"/>
    </source>
</evidence>
<evidence type="ECO:0000256" key="6">
    <source>
        <dbReference type="ARBA" id="ARBA00023242"/>
    </source>
</evidence>
<dbReference type="CDD" id="cd19821">
    <property type="entry name" value="Bbox1_BBX-like"/>
    <property type="match status" value="1"/>
</dbReference>
<dbReference type="OMA" id="DPHESWS"/>
<dbReference type="Pfam" id="PF06203">
    <property type="entry name" value="CCT"/>
    <property type="match status" value="1"/>
</dbReference>
<keyword evidence="3" id="KW-0479">Metal-binding</keyword>
<dbReference type="GO" id="GO:0005634">
    <property type="term" value="C:nucleus"/>
    <property type="evidence" value="ECO:0000318"/>
    <property type="project" value="GO_Central"/>
</dbReference>
<comment type="subcellular location">
    <subcellularLocation>
        <location evidence="1 8">Nucleus</location>
    </subcellularLocation>
</comment>
<dbReference type="HOGENOM" id="CLU_035373_0_0_1"/>